<accession>A0AA38FEV3</accession>
<feature type="compositionally biased region" description="Basic and acidic residues" evidence="1">
    <location>
        <begin position="281"/>
        <end position="300"/>
    </location>
</feature>
<dbReference type="AlphaFoldDB" id="A0AA38FEV3"/>
<dbReference type="EMBL" id="JAHRHJ020000010">
    <property type="protein sequence ID" value="KAH9299410.1"/>
    <property type="molecule type" value="Genomic_DNA"/>
</dbReference>
<feature type="domain" description="DUF4057" evidence="2">
    <location>
        <begin position="13"/>
        <end position="316"/>
    </location>
</feature>
<keyword evidence="4" id="KW-1185">Reference proteome</keyword>
<feature type="region of interest" description="Disordered" evidence="1">
    <location>
        <begin position="1"/>
        <end position="119"/>
    </location>
</feature>
<evidence type="ECO:0000313" key="3">
    <source>
        <dbReference type="EMBL" id="KAH9299410.1"/>
    </source>
</evidence>
<dbReference type="OMA" id="IESRDHF"/>
<feature type="compositionally biased region" description="Basic and acidic residues" evidence="1">
    <location>
        <begin position="201"/>
        <end position="217"/>
    </location>
</feature>
<name>A0AA38FEV3_TAXCH</name>
<comment type="caution">
    <text evidence="3">The sequence shown here is derived from an EMBL/GenBank/DDBJ whole genome shotgun (WGS) entry which is preliminary data.</text>
</comment>
<organism evidence="3 4">
    <name type="scientific">Taxus chinensis</name>
    <name type="common">Chinese yew</name>
    <name type="synonym">Taxus wallichiana var. chinensis</name>
    <dbReference type="NCBI Taxonomy" id="29808"/>
    <lineage>
        <taxon>Eukaryota</taxon>
        <taxon>Viridiplantae</taxon>
        <taxon>Streptophyta</taxon>
        <taxon>Embryophyta</taxon>
        <taxon>Tracheophyta</taxon>
        <taxon>Spermatophyta</taxon>
        <taxon>Pinopsida</taxon>
        <taxon>Pinidae</taxon>
        <taxon>Conifers II</taxon>
        <taxon>Cupressales</taxon>
        <taxon>Taxaceae</taxon>
        <taxon>Taxus</taxon>
    </lineage>
</organism>
<dbReference type="Proteomes" id="UP000824469">
    <property type="component" value="Unassembled WGS sequence"/>
</dbReference>
<dbReference type="InterPro" id="IPR025131">
    <property type="entry name" value="DUF4057"/>
</dbReference>
<feature type="compositionally biased region" description="Basic and acidic residues" evidence="1">
    <location>
        <begin position="166"/>
        <end position="184"/>
    </location>
</feature>
<feature type="region of interest" description="Disordered" evidence="1">
    <location>
        <begin position="260"/>
        <end position="318"/>
    </location>
</feature>
<dbReference type="PANTHER" id="PTHR31132:SF13">
    <property type="entry name" value="N-LYSINE METHYLTRANSFERASE"/>
    <property type="match status" value="1"/>
</dbReference>
<feature type="non-terminal residue" evidence="3">
    <location>
        <position position="1"/>
    </location>
</feature>
<feature type="region of interest" description="Disordered" evidence="1">
    <location>
        <begin position="137"/>
        <end position="244"/>
    </location>
</feature>
<evidence type="ECO:0000313" key="4">
    <source>
        <dbReference type="Proteomes" id="UP000824469"/>
    </source>
</evidence>
<evidence type="ECO:0000259" key="2">
    <source>
        <dbReference type="Pfam" id="PF13266"/>
    </source>
</evidence>
<sequence>EKMQGGNSKSPETPVRKTSTPPGGRTTLDLFSWVEDSPPSSAKSELGSPLSRNRQPAGGISSISFTEEITPEQSDALLKRRPCSTLKWREMTGSGIFSSENPNDGSNSVNDTSTPDQAALKPYQQAAGIISQISFCSDESVSPKKPASLTEVAKQKELSGNMETAPDIHVRRQISEAKSKELTGHDIFGPPSEVPPRSLNRSRERKEEPKESNEPAHRNVRTSVKVSNPAGGHSKIVFGQETPAKTIKKVHDQKVAELTGNNIFNGDPPPNSAEKPLSRAKLREMSGSDIFADGKAENRDCLGGVRKPPGGESSISLI</sequence>
<dbReference type="PANTHER" id="PTHR31132">
    <property type="entry name" value="N-LYSINE METHYLTRANSFERASE"/>
    <property type="match status" value="1"/>
</dbReference>
<feature type="compositionally biased region" description="Polar residues" evidence="1">
    <location>
        <begin position="95"/>
        <end position="116"/>
    </location>
</feature>
<reference evidence="3 4" key="1">
    <citation type="journal article" date="2021" name="Nat. Plants">
        <title>The Taxus genome provides insights into paclitaxel biosynthesis.</title>
        <authorList>
            <person name="Xiong X."/>
            <person name="Gou J."/>
            <person name="Liao Q."/>
            <person name="Li Y."/>
            <person name="Zhou Q."/>
            <person name="Bi G."/>
            <person name="Li C."/>
            <person name="Du R."/>
            <person name="Wang X."/>
            <person name="Sun T."/>
            <person name="Guo L."/>
            <person name="Liang H."/>
            <person name="Lu P."/>
            <person name="Wu Y."/>
            <person name="Zhang Z."/>
            <person name="Ro D.K."/>
            <person name="Shang Y."/>
            <person name="Huang S."/>
            <person name="Yan J."/>
        </authorList>
    </citation>
    <scope>NUCLEOTIDE SEQUENCE [LARGE SCALE GENOMIC DNA]</scope>
    <source>
        <strain evidence="3">Ta-2019</strain>
    </source>
</reference>
<protein>
    <recommendedName>
        <fullName evidence="2">DUF4057 domain-containing protein</fullName>
    </recommendedName>
</protein>
<evidence type="ECO:0000256" key="1">
    <source>
        <dbReference type="SAM" id="MobiDB-lite"/>
    </source>
</evidence>
<feature type="compositionally biased region" description="Polar residues" evidence="1">
    <location>
        <begin position="1"/>
        <end position="21"/>
    </location>
</feature>
<gene>
    <name evidence="3" type="ORF">KI387_031092</name>
</gene>
<proteinExistence type="predicted"/>
<feature type="compositionally biased region" description="Polar residues" evidence="1">
    <location>
        <begin position="61"/>
        <end position="73"/>
    </location>
</feature>
<dbReference type="Pfam" id="PF13266">
    <property type="entry name" value="DUF4057"/>
    <property type="match status" value="1"/>
</dbReference>